<dbReference type="AlphaFoldDB" id="R0K0M2"/>
<organism evidence="1 2">
    <name type="scientific">Anas platyrhynchos</name>
    <name type="common">Mallard</name>
    <name type="synonym">Anas boschas</name>
    <dbReference type="NCBI Taxonomy" id="8839"/>
    <lineage>
        <taxon>Eukaryota</taxon>
        <taxon>Metazoa</taxon>
        <taxon>Chordata</taxon>
        <taxon>Craniata</taxon>
        <taxon>Vertebrata</taxon>
        <taxon>Euteleostomi</taxon>
        <taxon>Archelosauria</taxon>
        <taxon>Archosauria</taxon>
        <taxon>Dinosauria</taxon>
        <taxon>Saurischia</taxon>
        <taxon>Theropoda</taxon>
        <taxon>Coelurosauria</taxon>
        <taxon>Aves</taxon>
        <taxon>Neognathae</taxon>
        <taxon>Galloanserae</taxon>
        <taxon>Anseriformes</taxon>
        <taxon>Anatidae</taxon>
        <taxon>Anatinae</taxon>
        <taxon>Anas</taxon>
    </lineage>
</organism>
<name>R0K0M2_ANAPL</name>
<keyword evidence="2" id="KW-1185">Reference proteome</keyword>
<protein>
    <submittedName>
        <fullName evidence="1">Uncharacterized protein</fullName>
    </submittedName>
</protein>
<sequence>MSLHMRHYKLPHLLAGSAELSLRAECILDDEFLCDCAVLPDTGRAKPLDFRTISGVNTDQGTFRENTINVGTLHGRTWMLCSAGLLPERCDLSAKRKMTAANTLPLWQNSGLTTFSESVTVLLSQPAD</sequence>
<evidence type="ECO:0000313" key="1">
    <source>
        <dbReference type="EMBL" id="EOB03476.1"/>
    </source>
</evidence>
<accession>R0K0M2</accession>
<dbReference type="EMBL" id="KB742854">
    <property type="protein sequence ID" value="EOB03476.1"/>
    <property type="molecule type" value="Genomic_DNA"/>
</dbReference>
<gene>
    <name evidence="1" type="ORF">Anapl_16247</name>
</gene>
<proteinExistence type="predicted"/>
<dbReference type="Proteomes" id="UP000296049">
    <property type="component" value="Unassembled WGS sequence"/>
</dbReference>
<evidence type="ECO:0000313" key="2">
    <source>
        <dbReference type="Proteomes" id="UP000296049"/>
    </source>
</evidence>
<reference evidence="2" key="1">
    <citation type="journal article" date="2013" name="Nat. Genet.">
        <title>The duck genome and transcriptome provide insight into an avian influenza virus reservoir species.</title>
        <authorList>
            <person name="Huang Y."/>
            <person name="Li Y."/>
            <person name="Burt D.W."/>
            <person name="Chen H."/>
            <person name="Zhang Y."/>
            <person name="Qian W."/>
            <person name="Kim H."/>
            <person name="Gan S."/>
            <person name="Zhao Y."/>
            <person name="Li J."/>
            <person name="Yi K."/>
            <person name="Feng H."/>
            <person name="Zhu P."/>
            <person name="Li B."/>
            <person name="Liu Q."/>
            <person name="Fairley S."/>
            <person name="Magor K.E."/>
            <person name="Du Z."/>
            <person name="Hu X."/>
            <person name="Goodman L."/>
            <person name="Tafer H."/>
            <person name="Vignal A."/>
            <person name="Lee T."/>
            <person name="Kim K.W."/>
            <person name="Sheng Z."/>
            <person name="An Y."/>
            <person name="Searle S."/>
            <person name="Herrero J."/>
            <person name="Groenen M.A."/>
            <person name="Crooijmans R.P."/>
            <person name="Faraut T."/>
            <person name="Cai Q."/>
            <person name="Webster R.G."/>
            <person name="Aldridge J.R."/>
            <person name="Warren W.C."/>
            <person name="Bartschat S."/>
            <person name="Kehr S."/>
            <person name="Marz M."/>
            <person name="Stadler P.F."/>
            <person name="Smith J."/>
            <person name="Kraus R.H."/>
            <person name="Zhao Y."/>
            <person name="Ren L."/>
            <person name="Fei J."/>
            <person name="Morisson M."/>
            <person name="Kaiser P."/>
            <person name="Griffin D.K."/>
            <person name="Rao M."/>
            <person name="Pitel F."/>
            <person name="Wang J."/>
            <person name="Li N."/>
        </authorList>
    </citation>
    <scope>NUCLEOTIDE SEQUENCE [LARGE SCALE GENOMIC DNA]</scope>
</reference>